<evidence type="ECO:0000259" key="4">
    <source>
        <dbReference type="PROSITE" id="PS50956"/>
    </source>
</evidence>
<reference evidence="5" key="1">
    <citation type="submission" date="2022-04" db="EMBL/GenBank/DDBJ databases">
        <title>Lysobacter sp. CAU 1642 isolated from sea sand.</title>
        <authorList>
            <person name="Kim W."/>
        </authorList>
    </citation>
    <scope>NUCLEOTIDE SEQUENCE</scope>
    <source>
        <strain evidence="5">CAU 1642</strain>
    </source>
</reference>
<dbReference type="PANTHER" id="PTHR30154:SF34">
    <property type="entry name" value="TRANSCRIPTIONAL REGULATOR AZLB"/>
    <property type="match status" value="1"/>
</dbReference>
<dbReference type="PANTHER" id="PTHR30154">
    <property type="entry name" value="LEUCINE-RESPONSIVE REGULATORY PROTEIN"/>
    <property type="match status" value="1"/>
</dbReference>
<evidence type="ECO:0000313" key="5">
    <source>
        <dbReference type="EMBL" id="MCK7592877.1"/>
    </source>
</evidence>
<dbReference type="CDD" id="cd00090">
    <property type="entry name" value="HTH_ARSR"/>
    <property type="match status" value="1"/>
</dbReference>
<dbReference type="Pfam" id="PF13412">
    <property type="entry name" value="HTH_24"/>
    <property type="match status" value="1"/>
</dbReference>
<dbReference type="PROSITE" id="PS00519">
    <property type="entry name" value="HTH_ASNC_1"/>
    <property type="match status" value="1"/>
</dbReference>
<keyword evidence="2" id="KW-0238">DNA-binding</keyword>
<dbReference type="Gene3D" id="3.30.70.920">
    <property type="match status" value="1"/>
</dbReference>
<organism evidence="5 6">
    <name type="scientific">Pseudomarimonas salicorniae</name>
    <dbReference type="NCBI Taxonomy" id="2933270"/>
    <lineage>
        <taxon>Bacteria</taxon>
        <taxon>Pseudomonadati</taxon>
        <taxon>Pseudomonadota</taxon>
        <taxon>Gammaproteobacteria</taxon>
        <taxon>Lysobacterales</taxon>
        <taxon>Lysobacteraceae</taxon>
        <taxon>Pseudomarimonas</taxon>
    </lineage>
</organism>
<keyword evidence="3" id="KW-0804">Transcription</keyword>
<dbReference type="InterPro" id="IPR019887">
    <property type="entry name" value="Tscrpt_reg_AsnC/Lrp_C"/>
</dbReference>
<name>A0ABT0GEU8_9GAMM</name>
<dbReference type="InterPro" id="IPR011008">
    <property type="entry name" value="Dimeric_a/b-barrel"/>
</dbReference>
<dbReference type="InterPro" id="IPR000485">
    <property type="entry name" value="AsnC-type_HTH_dom"/>
</dbReference>
<evidence type="ECO:0000256" key="2">
    <source>
        <dbReference type="ARBA" id="ARBA00023125"/>
    </source>
</evidence>
<proteinExistence type="predicted"/>
<dbReference type="Pfam" id="PF01037">
    <property type="entry name" value="AsnC_trans_reg"/>
    <property type="match status" value="1"/>
</dbReference>
<dbReference type="Gene3D" id="1.10.10.10">
    <property type="entry name" value="Winged helix-like DNA-binding domain superfamily/Winged helix DNA-binding domain"/>
    <property type="match status" value="1"/>
</dbReference>
<dbReference type="InterPro" id="IPR019885">
    <property type="entry name" value="Tscrpt_reg_HTH_AsnC-type_CS"/>
</dbReference>
<keyword evidence="6" id="KW-1185">Reference proteome</keyword>
<dbReference type="InterPro" id="IPR019888">
    <property type="entry name" value="Tscrpt_reg_AsnC-like"/>
</dbReference>
<dbReference type="SUPFAM" id="SSF54909">
    <property type="entry name" value="Dimeric alpha+beta barrel"/>
    <property type="match status" value="1"/>
</dbReference>
<evidence type="ECO:0000256" key="1">
    <source>
        <dbReference type="ARBA" id="ARBA00023015"/>
    </source>
</evidence>
<evidence type="ECO:0000256" key="3">
    <source>
        <dbReference type="ARBA" id="ARBA00023163"/>
    </source>
</evidence>
<dbReference type="EMBL" id="JALNMH010000002">
    <property type="protein sequence ID" value="MCK7592877.1"/>
    <property type="molecule type" value="Genomic_DNA"/>
</dbReference>
<comment type="caution">
    <text evidence="5">The sequence shown here is derived from an EMBL/GenBank/DDBJ whole genome shotgun (WGS) entry which is preliminary data.</text>
</comment>
<sequence length="157" mass="17691">MPETLDRTDRRLLLALQGDARLTTAQLAERVALSPSPCWRRIKALESDGVIRGYHARLDATQLGWGVTAFVHIMLENHSRDLGERFEEAVRGIDRVIACHNVSGEYDYLLQVVARDLQDFGEFARDRLRSLPGVKEINSSLSLREVKSGPDLPVPDR</sequence>
<dbReference type="SUPFAM" id="SSF46785">
    <property type="entry name" value="Winged helix' DNA-binding domain"/>
    <property type="match status" value="1"/>
</dbReference>
<dbReference type="InterPro" id="IPR036388">
    <property type="entry name" value="WH-like_DNA-bd_sf"/>
</dbReference>
<gene>
    <name evidence="5" type="ORF">M0G41_04245</name>
</gene>
<dbReference type="SMART" id="SM00344">
    <property type="entry name" value="HTH_ASNC"/>
    <property type="match status" value="1"/>
</dbReference>
<dbReference type="InterPro" id="IPR036390">
    <property type="entry name" value="WH_DNA-bd_sf"/>
</dbReference>
<accession>A0ABT0GEU8</accession>
<feature type="domain" description="HTH asnC-type" evidence="4">
    <location>
        <begin position="5"/>
        <end position="66"/>
    </location>
</feature>
<dbReference type="InterPro" id="IPR011991">
    <property type="entry name" value="ArsR-like_HTH"/>
</dbReference>
<keyword evidence="1" id="KW-0805">Transcription regulation</keyword>
<dbReference type="Proteomes" id="UP001431449">
    <property type="component" value="Unassembled WGS sequence"/>
</dbReference>
<dbReference type="RefSeq" id="WP_248205448.1">
    <property type="nucleotide sequence ID" value="NZ_JALNMH010000002.1"/>
</dbReference>
<evidence type="ECO:0000313" key="6">
    <source>
        <dbReference type="Proteomes" id="UP001431449"/>
    </source>
</evidence>
<dbReference type="PRINTS" id="PR00033">
    <property type="entry name" value="HTHASNC"/>
</dbReference>
<dbReference type="PROSITE" id="PS50956">
    <property type="entry name" value="HTH_ASNC_2"/>
    <property type="match status" value="1"/>
</dbReference>
<protein>
    <submittedName>
        <fullName evidence="5">Lrp/AsnC family transcriptional regulator</fullName>
    </submittedName>
</protein>